<dbReference type="PANTHER" id="PTHR45769:SF3">
    <property type="entry name" value="ADENOSINE KINASE"/>
    <property type="match status" value="1"/>
</dbReference>
<dbReference type="GO" id="GO:0005829">
    <property type="term" value="C:cytosol"/>
    <property type="evidence" value="ECO:0007669"/>
    <property type="project" value="TreeGrafter"/>
</dbReference>
<evidence type="ECO:0000256" key="5">
    <source>
        <dbReference type="ARBA" id="ARBA00022726"/>
    </source>
</evidence>
<keyword evidence="4 13" id="KW-0808">Transferase</keyword>
<dbReference type="CDD" id="cd01168">
    <property type="entry name" value="adenosine_kinase"/>
    <property type="match status" value="1"/>
</dbReference>
<dbReference type="PANTHER" id="PTHR45769">
    <property type="entry name" value="ADENOSINE KINASE"/>
    <property type="match status" value="1"/>
</dbReference>
<evidence type="ECO:0000256" key="6">
    <source>
        <dbReference type="ARBA" id="ARBA00022741"/>
    </source>
</evidence>
<dbReference type="GO" id="GO:0006166">
    <property type="term" value="P:purine ribonucleoside salvage"/>
    <property type="evidence" value="ECO:0007669"/>
    <property type="project" value="UniProtKB-KW"/>
</dbReference>
<feature type="active site" description="Proton acceptor" evidence="12">
    <location>
        <position position="294"/>
    </location>
</feature>
<keyword evidence="7 13" id="KW-0418">Kinase</keyword>
<gene>
    <name evidence="15" type="ORF">ILUMI_07161</name>
</gene>
<keyword evidence="13" id="KW-0539">Nucleus</keyword>
<dbReference type="GO" id="GO:0006144">
    <property type="term" value="P:purine nucleobase metabolic process"/>
    <property type="evidence" value="ECO:0007669"/>
    <property type="project" value="TreeGrafter"/>
</dbReference>
<comment type="function">
    <text evidence="13">ATP dependent phosphorylation of adenosine and other related nucleoside analogs to monophosphate derivatives.</text>
</comment>
<dbReference type="OrthoDB" id="432447at2759"/>
<evidence type="ECO:0000259" key="14">
    <source>
        <dbReference type="Pfam" id="PF00294"/>
    </source>
</evidence>
<evidence type="ECO:0000256" key="3">
    <source>
        <dbReference type="ARBA" id="ARBA00012119"/>
    </source>
</evidence>
<dbReference type="SUPFAM" id="SSF53613">
    <property type="entry name" value="Ribokinase-like"/>
    <property type="match status" value="1"/>
</dbReference>
<dbReference type="Proteomes" id="UP000801492">
    <property type="component" value="Unassembled WGS sequence"/>
</dbReference>
<evidence type="ECO:0000256" key="2">
    <source>
        <dbReference type="ARBA" id="ARBA00010688"/>
    </source>
</evidence>
<keyword evidence="6 13" id="KW-0547">Nucleotide-binding</keyword>
<name>A0A8K0D706_IGNLU</name>
<dbReference type="InterPro" id="IPR011611">
    <property type="entry name" value="PfkB_dom"/>
</dbReference>
<dbReference type="Gene3D" id="3.40.1190.20">
    <property type="match status" value="1"/>
</dbReference>
<evidence type="ECO:0000256" key="12">
    <source>
        <dbReference type="PIRSR" id="PIRSR601805-1"/>
    </source>
</evidence>
<dbReference type="FunFam" id="3.40.1190.20:FF:000076">
    <property type="entry name" value="Adenosine kinase"/>
    <property type="match status" value="1"/>
</dbReference>
<accession>A0A8K0D706</accession>
<protein>
    <recommendedName>
        <fullName evidence="11 13">Adenosine kinase</fullName>
        <shortName evidence="13">AK</shortName>
        <ecNumber evidence="3 13">2.7.1.20</ecNumber>
    </recommendedName>
    <alternativeName>
        <fullName evidence="13">Adenosine 5'-phosphotransferase</fullName>
    </alternativeName>
</protein>
<dbReference type="UniPathway" id="UPA00588">
    <property type="reaction ID" value="UER00659"/>
</dbReference>
<evidence type="ECO:0000256" key="9">
    <source>
        <dbReference type="ARBA" id="ARBA00022842"/>
    </source>
</evidence>
<evidence type="ECO:0000256" key="10">
    <source>
        <dbReference type="ARBA" id="ARBA00051362"/>
    </source>
</evidence>
<evidence type="ECO:0000256" key="1">
    <source>
        <dbReference type="ARBA" id="ARBA00004801"/>
    </source>
</evidence>
<dbReference type="PRINTS" id="PR00989">
    <property type="entry name" value="ADENOKINASE"/>
</dbReference>
<keyword evidence="9 13" id="KW-0460">Magnesium</keyword>
<comment type="subcellular location">
    <subcellularLocation>
        <location evidence="13">Nucleus</location>
    </subcellularLocation>
</comment>
<dbReference type="GO" id="GO:0044209">
    <property type="term" value="P:AMP salvage"/>
    <property type="evidence" value="ECO:0007669"/>
    <property type="project" value="UniProtKB-UniRule"/>
</dbReference>
<comment type="cofactor">
    <cofactor evidence="13">
        <name>Mg(2+)</name>
        <dbReference type="ChEBI" id="CHEBI:18420"/>
    </cofactor>
    <text evidence="13">Binds 3 Mg(2+) ions per subunit.</text>
</comment>
<evidence type="ECO:0000256" key="11">
    <source>
        <dbReference type="ARBA" id="ARBA00068771"/>
    </source>
</evidence>
<dbReference type="AlphaFoldDB" id="A0A8K0D706"/>
<keyword evidence="16" id="KW-1185">Reference proteome</keyword>
<organism evidence="15 16">
    <name type="scientific">Ignelater luminosus</name>
    <name type="common">Cucubano</name>
    <name type="synonym">Pyrophorus luminosus</name>
    <dbReference type="NCBI Taxonomy" id="2038154"/>
    <lineage>
        <taxon>Eukaryota</taxon>
        <taxon>Metazoa</taxon>
        <taxon>Ecdysozoa</taxon>
        <taxon>Arthropoda</taxon>
        <taxon>Hexapoda</taxon>
        <taxon>Insecta</taxon>
        <taxon>Pterygota</taxon>
        <taxon>Neoptera</taxon>
        <taxon>Endopterygota</taxon>
        <taxon>Coleoptera</taxon>
        <taxon>Polyphaga</taxon>
        <taxon>Elateriformia</taxon>
        <taxon>Elateroidea</taxon>
        <taxon>Elateridae</taxon>
        <taxon>Agrypninae</taxon>
        <taxon>Pyrophorini</taxon>
        <taxon>Ignelater</taxon>
    </lineage>
</organism>
<reference evidence="15" key="1">
    <citation type="submission" date="2019-08" db="EMBL/GenBank/DDBJ databases">
        <title>The genome of the North American firefly Photinus pyralis.</title>
        <authorList>
            <consortium name="Photinus pyralis genome working group"/>
            <person name="Fallon T.R."/>
            <person name="Sander Lower S.E."/>
            <person name="Weng J.-K."/>
        </authorList>
    </citation>
    <scope>NUCLEOTIDE SEQUENCE</scope>
    <source>
        <strain evidence="15">TRF0915ILg1</strain>
        <tissue evidence="15">Whole body</tissue>
    </source>
</reference>
<evidence type="ECO:0000256" key="7">
    <source>
        <dbReference type="ARBA" id="ARBA00022777"/>
    </source>
</evidence>
<dbReference type="GO" id="GO:0004001">
    <property type="term" value="F:adenosine kinase activity"/>
    <property type="evidence" value="ECO:0007669"/>
    <property type="project" value="UniProtKB-UniRule"/>
</dbReference>
<dbReference type="GO" id="GO:0005634">
    <property type="term" value="C:nucleus"/>
    <property type="evidence" value="ECO:0007669"/>
    <property type="project" value="UniProtKB-SubCell"/>
</dbReference>
<evidence type="ECO:0000256" key="4">
    <source>
        <dbReference type="ARBA" id="ARBA00022679"/>
    </source>
</evidence>
<keyword evidence="8 13" id="KW-0067">ATP-binding</keyword>
<dbReference type="InterPro" id="IPR029056">
    <property type="entry name" value="Ribokinase-like"/>
</dbReference>
<dbReference type="Pfam" id="PF00294">
    <property type="entry name" value="PfkB"/>
    <property type="match status" value="1"/>
</dbReference>
<comment type="catalytic activity">
    <reaction evidence="10 13">
        <text>adenosine + ATP = AMP + ADP + H(+)</text>
        <dbReference type="Rhea" id="RHEA:20824"/>
        <dbReference type="ChEBI" id="CHEBI:15378"/>
        <dbReference type="ChEBI" id="CHEBI:16335"/>
        <dbReference type="ChEBI" id="CHEBI:30616"/>
        <dbReference type="ChEBI" id="CHEBI:456215"/>
        <dbReference type="ChEBI" id="CHEBI:456216"/>
        <dbReference type="EC" id="2.7.1.20"/>
    </reaction>
</comment>
<evidence type="ECO:0000313" key="15">
    <source>
        <dbReference type="EMBL" id="KAF2899014.1"/>
    </source>
</evidence>
<sequence>MRENIFLTLGSPLVDIIASVDRKFLNNHGLKFNDAVKATEKHKQLFQDLVDFQPKYQAGGCALNTARALQWTLNIPKFCMVFGAIGKDNYSEILKRQLNNESVNYIFEEIPGEETGKCAVLLNGRNRSLCTDLGASKYFDFKHLKNKKVWNVVENAKFYYVPGFFFGVSFECIMEVAEHSFLQGKIFTFNLSAPFLSQMYKKELEILLPFVDIIFGNESEVRAYAKVLNFNSNNLHEILLYINNLPKKKESRRRITVITRGPKPVCLVQNNCVTEYVVNEIADSRIVDTNAAGDAFVGAFMAEYIMEKSIDKCILAGIFVAIRILYNVGCSF</sequence>
<evidence type="ECO:0000313" key="16">
    <source>
        <dbReference type="Proteomes" id="UP000801492"/>
    </source>
</evidence>
<dbReference type="Gene3D" id="3.30.1110.10">
    <property type="match status" value="1"/>
</dbReference>
<dbReference type="PROSITE" id="PS00584">
    <property type="entry name" value="PFKB_KINASES_2"/>
    <property type="match status" value="1"/>
</dbReference>
<evidence type="ECO:0000256" key="8">
    <source>
        <dbReference type="ARBA" id="ARBA00022840"/>
    </source>
</evidence>
<evidence type="ECO:0000256" key="13">
    <source>
        <dbReference type="RuleBase" id="RU368116"/>
    </source>
</evidence>
<comment type="similarity">
    <text evidence="2 13">Belongs to the carbohydrate kinase PfkB family.</text>
</comment>
<comment type="subunit">
    <text evidence="13">Monomer.</text>
</comment>
<keyword evidence="5 13" id="KW-0660">Purine salvage</keyword>
<feature type="domain" description="Carbohydrate kinase PfkB" evidence="14">
    <location>
        <begin position="30"/>
        <end position="321"/>
    </location>
</feature>
<dbReference type="InterPro" id="IPR002173">
    <property type="entry name" value="Carboh/pur_kinase_PfkB_CS"/>
</dbReference>
<comment type="caution">
    <text evidence="15">The sequence shown here is derived from an EMBL/GenBank/DDBJ whole genome shotgun (WGS) entry which is preliminary data.</text>
</comment>
<dbReference type="GO" id="GO:0005524">
    <property type="term" value="F:ATP binding"/>
    <property type="evidence" value="ECO:0007669"/>
    <property type="project" value="UniProtKB-UniRule"/>
</dbReference>
<dbReference type="EMBL" id="VTPC01003118">
    <property type="protein sequence ID" value="KAF2899014.1"/>
    <property type="molecule type" value="Genomic_DNA"/>
</dbReference>
<proteinExistence type="inferred from homology"/>
<comment type="pathway">
    <text evidence="1 13">Purine metabolism; AMP biosynthesis via salvage pathway; AMP from adenosine: step 1/1.</text>
</comment>
<dbReference type="InterPro" id="IPR001805">
    <property type="entry name" value="Adenokinase"/>
</dbReference>
<dbReference type="EC" id="2.7.1.20" evidence="3 13"/>